<organism evidence="1 2">
    <name type="scientific">Raoultella planticola</name>
    <name type="common">Klebsiella planticola</name>
    <dbReference type="NCBI Taxonomy" id="575"/>
    <lineage>
        <taxon>Bacteria</taxon>
        <taxon>Pseudomonadati</taxon>
        <taxon>Pseudomonadota</taxon>
        <taxon>Gammaproteobacteria</taxon>
        <taxon>Enterobacterales</taxon>
        <taxon>Enterobacteriaceae</taxon>
        <taxon>Klebsiella/Raoultella group</taxon>
        <taxon>Raoultella</taxon>
    </lineage>
</organism>
<reference evidence="1 2" key="1">
    <citation type="submission" date="2019-03" db="EMBL/GenBank/DDBJ databases">
        <authorList>
            <consortium name="Pathogen Informatics"/>
        </authorList>
    </citation>
    <scope>NUCLEOTIDE SEQUENCE [LARGE SCALE GENOMIC DNA]</scope>
    <source>
        <strain evidence="1 2">NCTC12998</strain>
    </source>
</reference>
<protein>
    <submittedName>
        <fullName evidence="1">Uncharacterized protein</fullName>
    </submittedName>
</protein>
<sequence length="212" mass="24572">MHDYINEIYQKVINKQSIDVRRFFAHLVDNFESFEPTWHALGFIHCRIAQNDQGTLRLHIWFGNNSHAAEQLEKIHDHKFSLNSYVLHGAICNEVFELIDASSRQYEYQAYAVKYLNNGSKLIPLDTYYNVGNVSTDIVRAGCYYTVDSKEFHRSTLVSSQMAISLVATFEHKNKDPLTLVSSGNNDLKIRDTVPFDKGEWVRILRSYMSKL</sequence>
<name>A0A485ATJ4_RAOPL</name>
<evidence type="ECO:0000313" key="2">
    <source>
        <dbReference type="Proteomes" id="UP000345637"/>
    </source>
</evidence>
<proteinExistence type="predicted"/>
<accession>A0A485ATJ4</accession>
<dbReference type="EMBL" id="CAADJE010000022">
    <property type="protein sequence ID" value="VFS64917.1"/>
    <property type="molecule type" value="Genomic_DNA"/>
</dbReference>
<gene>
    <name evidence="1" type="ORF">NCTC12998_02745</name>
</gene>
<dbReference type="AlphaFoldDB" id="A0A485ATJ4"/>
<dbReference type="Proteomes" id="UP000345637">
    <property type="component" value="Unassembled WGS sequence"/>
</dbReference>
<evidence type="ECO:0000313" key="1">
    <source>
        <dbReference type="EMBL" id="VFS64917.1"/>
    </source>
</evidence>